<proteinExistence type="predicted"/>
<keyword evidence="1" id="KW-0472">Membrane</keyword>
<dbReference type="Proteomes" id="UP000282184">
    <property type="component" value="Unassembled WGS sequence"/>
</dbReference>
<reference evidence="2 3" key="1">
    <citation type="submission" date="2018-12" db="EMBL/GenBank/DDBJ databases">
        <title>Hymenobacter gummosus sp. nov., isolated from a spring.</title>
        <authorList>
            <person name="Nie L."/>
        </authorList>
    </citation>
    <scope>NUCLEOTIDE SEQUENCE [LARGE SCALE GENOMIC DNA]</scope>
    <source>
        <strain evidence="2 3">KCTC 52166</strain>
    </source>
</reference>
<evidence type="ECO:0000256" key="1">
    <source>
        <dbReference type="SAM" id="Phobius"/>
    </source>
</evidence>
<keyword evidence="1" id="KW-1133">Transmembrane helix</keyword>
<evidence type="ECO:0000313" key="2">
    <source>
        <dbReference type="EMBL" id="RTQ46854.1"/>
    </source>
</evidence>
<dbReference type="EMBL" id="RXOF01000014">
    <property type="protein sequence ID" value="RTQ46854.1"/>
    <property type="molecule type" value="Genomic_DNA"/>
</dbReference>
<dbReference type="RefSeq" id="WP_126695175.1">
    <property type="nucleotide sequence ID" value="NZ_RXOF01000014.1"/>
</dbReference>
<dbReference type="OrthoDB" id="886209at2"/>
<organism evidence="2 3">
    <name type="scientific">Hymenobacter gummosus</name>
    <dbReference type="NCBI Taxonomy" id="1776032"/>
    <lineage>
        <taxon>Bacteria</taxon>
        <taxon>Pseudomonadati</taxon>
        <taxon>Bacteroidota</taxon>
        <taxon>Cytophagia</taxon>
        <taxon>Cytophagales</taxon>
        <taxon>Hymenobacteraceae</taxon>
        <taxon>Hymenobacter</taxon>
    </lineage>
</organism>
<accession>A0A3S0H2J7</accession>
<protein>
    <submittedName>
        <fullName evidence="2">Uncharacterized protein</fullName>
    </submittedName>
</protein>
<dbReference type="AlphaFoldDB" id="A0A3S0H2J7"/>
<name>A0A3S0H2J7_9BACT</name>
<sequence>MPTQPRPRRALDLISPRAHAITDIICFPIMLGLAAWAARRSKRAAAIILANTLGEGFMMSITRFEAGLFPLVSFRTHARVGQVGGPLWLALGALTPRVPQPERTVLIILGLLPTVLNHLSDTSAQDEPAA</sequence>
<feature type="transmembrane region" description="Helical" evidence="1">
    <location>
        <begin position="20"/>
        <end position="38"/>
    </location>
</feature>
<evidence type="ECO:0000313" key="3">
    <source>
        <dbReference type="Proteomes" id="UP000282184"/>
    </source>
</evidence>
<gene>
    <name evidence="2" type="ORF">EJV47_21015</name>
</gene>
<comment type="caution">
    <text evidence="2">The sequence shown here is derived from an EMBL/GenBank/DDBJ whole genome shotgun (WGS) entry which is preliminary data.</text>
</comment>
<keyword evidence="3" id="KW-1185">Reference proteome</keyword>
<keyword evidence="1" id="KW-0812">Transmembrane</keyword>